<dbReference type="PANTHER" id="PTHR46797:SF1">
    <property type="entry name" value="METHYLPHOSPHONATE SYNTHASE"/>
    <property type="match status" value="1"/>
</dbReference>
<accession>A0A6J6X9R6</accession>
<proteinExistence type="predicted"/>
<evidence type="ECO:0000259" key="2">
    <source>
        <dbReference type="PROSITE" id="PS50943"/>
    </source>
</evidence>
<dbReference type="Pfam" id="PF13560">
    <property type="entry name" value="HTH_31"/>
    <property type="match status" value="1"/>
</dbReference>
<dbReference type="GO" id="GO:0003700">
    <property type="term" value="F:DNA-binding transcription factor activity"/>
    <property type="evidence" value="ECO:0007669"/>
    <property type="project" value="TreeGrafter"/>
</dbReference>
<dbReference type="Gene3D" id="1.10.260.40">
    <property type="entry name" value="lambda repressor-like DNA-binding domains"/>
    <property type="match status" value="1"/>
</dbReference>
<protein>
    <submittedName>
        <fullName evidence="3">Unannotated protein</fullName>
    </submittedName>
</protein>
<sequence length="92" mass="10106">MLKADRSTQIVYRGDMHTATGDPNLGARLRSLRLDQGLSLKAVAEQAAISVPYLSEVERGRKLPALDMLARIANALDTNVTKLLRGLEPYDN</sequence>
<dbReference type="SUPFAM" id="SSF47413">
    <property type="entry name" value="lambda repressor-like DNA-binding domains"/>
    <property type="match status" value="1"/>
</dbReference>
<dbReference type="CDD" id="cd00093">
    <property type="entry name" value="HTH_XRE"/>
    <property type="match status" value="1"/>
</dbReference>
<dbReference type="InterPro" id="IPR010982">
    <property type="entry name" value="Lambda_DNA-bd_dom_sf"/>
</dbReference>
<dbReference type="EMBL" id="CAFAAI010000072">
    <property type="protein sequence ID" value="CAB4792543.1"/>
    <property type="molecule type" value="Genomic_DNA"/>
</dbReference>
<dbReference type="AlphaFoldDB" id="A0A6J6X9R6"/>
<evidence type="ECO:0000256" key="1">
    <source>
        <dbReference type="ARBA" id="ARBA00023125"/>
    </source>
</evidence>
<reference evidence="3" key="1">
    <citation type="submission" date="2020-05" db="EMBL/GenBank/DDBJ databases">
        <authorList>
            <person name="Chiriac C."/>
            <person name="Salcher M."/>
            <person name="Ghai R."/>
            <person name="Kavagutti S V."/>
        </authorList>
    </citation>
    <scope>NUCLEOTIDE SEQUENCE</scope>
</reference>
<dbReference type="InterPro" id="IPR001387">
    <property type="entry name" value="Cro/C1-type_HTH"/>
</dbReference>
<keyword evidence="1" id="KW-0238">DNA-binding</keyword>
<gene>
    <name evidence="3" type="ORF">UFOPK2992_00541</name>
</gene>
<dbReference type="InterPro" id="IPR050807">
    <property type="entry name" value="TransReg_Diox_bact_type"/>
</dbReference>
<name>A0A6J6X9R6_9ZZZZ</name>
<dbReference type="GO" id="GO:0003677">
    <property type="term" value="F:DNA binding"/>
    <property type="evidence" value="ECO:0007669"/>
    <property type="project" value="UniProtKB-KW"/>
</dbReference>
<feature type="domain" description="HTH cro/C1-type" evidence="2">
    <location>
        <begin position="29"/>
        <end position="83"/>
    </location>
</feature>
<dbReference type="PANTHER" id="PTHR46797">
    <property type="entry name" value="HTH-TYPE TRANSCRIPTIONAL REGULATOR"/>
    <property type="match status" value="1"/>
</dbReference>
<evidence type="ECO:0000313" key="3">
    <source>
        <dbReference type="EMBL" id="CAB4792543.1"/>
    </source>
</evidence>
<dbReference type="PROSITE" id="PS50943">
    <property type="entry name" value="HTH_CROC1"/>
    <property type="match status" value="1"/>
</dbReference>
<dbReference type="SMART" id="SM00530">
    <property type="entry name" value="HTH_XRE"/>
    <property type="match status" value="1"/>
</dbReference>
<organism evidence="3">
    <name type="scientific">freshwater metagenome</name>
    <dbReference type="NCBI Taxonomy" id="449393"/>
    <lineage>
        <taxon>unclassified sequences</taxon>
        <taxon>metagenomes</taxon>
        <taxon>ecological metagenomes</taxon>
    </lineage>
</organism>
<dbReference type="GO" id="GO:0005829">
    <property type="term" value="C:cytosol"/>
    <property type="evidence" value="ECO:0007669"/>
    <property type="project" value="TreeGrafter"/>
</dbReference>